<accession>A0ABU1IC65</accession>
<evidence type="ECO:0000256" key="8">
    <source>
        <dbReference type="PIRNR" id="PIRNR000194"/>
    </source>
</evidence>
<dbReference type="PIRSF" id="PIRSF000194">
    <property type="entry name" value="DHFR"/>
    <property type="match status" value="1"/>
</dbReference>
<dbReference type="CDD" id="cd00209">
    <property type="entry name" value="DHFR"/>
    <property type="match status" value="1"/>
</dbReference>
<dbReference type="Proteomes" id="UP001267710">
    <property type="component" value="Unassembled WGS sequence"/>
</dbReference>
<dbReference type="PROSITE" id="PS51330">
    <property type="entry name" value="DHFR_2"/>
    <property type="match status" value="1"/>
</dbReference>
<comment type="pathway">
    <text evidence="1 8">Cofactor biosynthesis; tetrahydrofolate biosynthesis; 5,6,7,8-tetrahydrofolate from 7,8-dihydrofolate: step 1/1.</text>
</comment>
<dbReference type="Pfam" id="PF00186">
    <property type="entry name" value="DHFR_1"/>
    <property type="match status" value="1"/>
</dbReference>
<evidence type="ECO:0000256" key="4">
    <source>
        <dbReference type="ARBA" id="ARBA00022563"/>
    </source>
</evidence>
<reference evidence="11 12" key="1">
    <citation type="submission" date="2023-08" db="EMBL/GenBank/DDBJ databases">
        <title>Functional and genomic diversity of the sorghum phyllosphere microbiome.</title>
        <authorList>
            <person name="Shade A."/>
        </authorList>
    </citation>
    <scope>NUCLEOTIDE SEQUENCE [LARGE SCALE GENOMIC DNA]</scope>
    <source>
        <strain evidence="11 12">SORGH_AS_0335</strain>
    </source>
</reference>
<organism evidence="11 12">
    <name type="scientific">Paracidovorax wautersii</name>
    <dbReference type="NCBI Taxonomy" id="1177982"/>
    <lineage>
        <taxon>Bacteria</taxon>
        <taxon>Pseudomonadati</taxon>
        <taxon>Pseudomonadota</taxon>
        <taxon>Betaproteobacteria</taxon>
        <taxon>Burkholderiales</taxon>
        <taxon>Comamonadaceae</taxon>
        <taxon>Paracidovorax</taxon>
    </lineage>
</organism>
<dbReference type="PRINTS" id="PR00070">
    <property type="entry name" value="DHFR"/>
</dbReference>
<evidence type="ECO:0000256" key="6">
    <source>
        <dbReference type="ARBA" id="ARBA00023002"/>
    </source>
</evidence>
<proteinExistence type="inferred from homology"/>
<evidence type="ECO:0000256" key="5">
    <source>
        <dbReference type="ARBA" id="ARBA00022857"/>
    </source>
</evidence>
<dbReference type="EMBL" id="JAVIZX010000001">
    <property type="protein sequence ID" value="MDR6214804.1"/>
    <property type="molecule type" value="Genomic_DNA"/>
</dbReference>
<dbReference type="GO" id="GO:0004146">
    <property type="term" value="F:dihydrofolate reductase activity"/>
    <property type="evidence" value="ECO:0007669"/>
    <property type="project" value="UniProtKB-EC"/>
</dbReference>
<dbReference type="PROSITE" id="PS00075">
    <property type="entry name" value="DHFR_1"/>
    <property type="match status" value="1"/>
</dbReference>
<comment type="function">
    <text evidence="7 8">Key enzyme in folate metabolism. Catalyzes an essential reaction for de novo glycine and purine synthesis, and for DNA precursor synthesis.</text>
</comment>
<dbReference type="InterPro" id="IPR017925">
    <property type="entry name" value="DHFR_CS"/>
</dbReference>
<dbReference type="InterPro" id="IPR024072">
    <property type="entry name" value="DHFR-like_dom_sf"/>
</dbReference>
<keyword evidence="4 8" id="KW-0554">One-carbon metabolism</keyword>
<comment type="caution">
    <text evidence="11">The sequence shown here is derived from an EMBL/GenBank/DDBJ whole genome shotgun (WGS) entry which is preliminary data.</text>
</comment>
<dbReference type="PANTHER" id="PTHR48069:SF3">
    <property type="entry name" value="DIHYDROFOLATE REDUCTASE"/>
    <property type="match status" value="1"/>
</dbReference>
<gene>
    <name evidence="11" type="ORF">QE399_002493</name>
</gene>
<evidence type="ECO:0000313" key="12">
    <source>
        <dbReference type="Proteomes" id="UP001267710"/>
    </source>
</evidence>
<dbReference type="PANTHER" id="PTHR48069">
    <property type="entry name" value="DIHYDROFOLATE REDUCTASE"/>
    <property type="match status" value="1"/>
</dbReference>
<keyword evidence="5 8" id="KW-0521">NADP</keyword>
<feature type="domain" description="DHFR" evidence="10">
    <location>
        <begin position="8"/>
        <end position="168"/>
    </location>
</feature>
<dbReference type="Gene3D" id="3.40.430.10">
    <property type="entry name" value="Dihydrofolate Reductase, subunit A"/>
    <property type="match status" value="1"/>
</dbReference>
<comment type="catalytic activity">
    <reaction evidence="8">
        <text>(6S)-5,6,7,8-tetrahydrofolate + NADP(+) = 7,8-dihydrofolate + NADPH + H(+)</text>
        <dbReference type="Rhea" id="RHEA:15009"/>
        <dbReference type="ChEBI" id="CHEBI:15378"/>
        <dbReference type="ChEBI" id="CHEBI:57451"/>
        <dbReference type="ChEBI" id="CHEBI:57453"/>
        <dbReference type="ChEBI" id="CHEBI:57783"/>
        <dbReference type="ChEBI" id="CHEBI:58349"/>
        <dbReference type="EC" id="1.5.1.3"/>
    </reaction>
</comment>
<evidence type="ECO:0000256" key="2">
    <source>
        <dbReference type="ARBA" id="ARBA00009539"/>
    </source>
</evidence>
<name>A0ABU1IC65_9BURK</name>
<protein>
    <recommendedName>
        <fullName evidence="3 8">Dihydrofolate reductase</fullName>
        <ecNumber evidence="3 8">1.5.1.3</ecNumber>
    </recommendedName>
</protein>
<evidence type="ECO:0000256" key="9">
    <source>
        <dbReference type="RuleBase" id="RU004474"/>
    </source>
</evidence>
<keyword evidence="6 8" id="KW-0560">Oxidoreductase</keyword>
<dbReference type="InterPro" id="IPR012259">
    <property type="entry name" value="DHFR"/>
</dbReference>
<evidence type="ECO:0000256" key="1">
    <source>
        <dbReference type="ARBA" id="ARBA00004903"/>
    </source>
</evidence>
<dbReference type="SUPFAM" id="SSF53597">
    <property type="entry name" value="Dihydrofolate reductase-like"/>
    <property type="match status" value="1"/>
</dbReference>
<evidence type="ECO:0000256" key="7">
    <source>
        <dbReference type="ARBA" id="ARBA00025067"/>
    </source>
</evidence>
<evidence type="ECO:0000256" key="3">
    <source>
        <dbReference type="ARBA" id="ARBA00012856"/>
    </source>
</evidence>
<evidence type="ECO:0000259" key="10">
    <source>
        <dbReference type="PROSITE" id="PS51330"/>
    </source>
</evidence>
<dbReference type="EC" id="1.5.1.3" evidence="3 8"/>
<comment type="similarity">
    <text evidence="2 8 9">Belongs to the dihydrofolate reductase family.</text>
</comment>
<evidence type="ECO:0000313" key="11">
    <source>
        <dbReference type="EMBL" id="MDR6214804.1"/>
    </source>
</evidence>
<dbReference type="InterPro" id="IPR001796">
    <property type="entry name" value="DHFR_dom"/>
</dbReference>
<keyword evidence="12" id="KW-1185">Reference proteome</keyword>
<sequence>MRTEKSMEIALIYARAANGVIGKDGVMPWHLPEDLAHFRALTQGHPVIMGRKTWDSLPPRFRPLPGRANIVVTRQADWQAEGAQRAASLEEALSLAAAAHPATAWVIGGAQIYAQALPLAQRVEATEIARDYDGDAHAPVLGPAWREVQRARGVSATGLDYSFVTYSKVE</sequence>